<evidence type="ECO:0000313" key="3">
    <source>
        <dbReference type="Proteomes" id="UP000325785"/>
    </source>
</evidence>
<dbReference type="RefSeq" id="WP_082647265.1">
    <property type="nucleotide sequence ID" value="NZ_CP031598.1"/>
</dbReference>
<evidence type="ECO:0000313" key="2">
    <source>
        <dbReference type="EMBL" id="QEW26180.1"/>
    </source>
</evidence>
<dbReference type="InterPro" id="IPR005180">
    <property type="entry name" value="DUF302"/>
</dbReference>
<dbReference type="SUPFAM" id="SSF103247">
    <property type="entry name" value="TT1751-like"/>
    <property type="match status" value="1"/>
</dbReference>
<dbReference type="CDD" id="cd14797">
    <property type="entry name" value="DUF302"/>
    <property type="match status" value="1"/>
</dbReference>
<dbReference type="Proteomes" id="UP000325785">
    <property type="component" value="Chromosome"/>
</dbReference>
<reference evidence="2 3" key="1">
    <citation type="submission" date="2018-08" db="EMBL/GenBank/DDBJ databases">
        <title>Genetic Globetrotter - A new plasmid hitch-hiking vast phylogenetic and geographic distances.</title>
        <authorList>
            <person name="Vollmers J."/>
            <person name="Petersen J."/>
        </authorList>
    </citation>
    <scope>NUCLEOTIDE SEQUENCE [LARGE SCALE GENOMIC DNA]</scope>
    <source>
        <strain evidence="2 3">DSM 26383</strain>
    </source>
</reference>
<sequence>MRKILQTLAVGSVLWAAPGWADSDDIVKVRATGDVATTMSALEAAVEGAGATVFARVDHGAGAEGAGLELGPSQLLIFGNPKLGTPAMQANPLAGLFLPLKVLVYEDAGGQVWLAYEAPEETLDDLDGVDDDADYVARMTGALRKLTQAAAGG</sequence>
<proteinExistence type="predicted"/>
<name>A0A5P3AC68_9RHOB</name>
<dbReference type="PANTHER" id="PTHR38342">
    <property type="entry name" value="SLR5037 PROTEIN"/>
    <property type="match status" value="1"/>
</dbReference>
<organism evidence="2 3">
    <name type="scientific">Roseovarius indicus</name>
    <dbReference type="NCBI Taxonomy" id="540747"/>
    <lineage>
        <taxon>Bacteria</taxon>
        <taxon>Pseudomonadati</taxon>
        <taxon>Pseudomonadota</taxon>
        <taxon>Alphaproteobacteria</taxon>
        <taxon>Rhodobacterales</taxon>
        <taxon>Roseobacteraceae</taxon>
        <taxon>Roseovarius</taxon>
    </lineage>
</organism>
<dbReference type="AlphaFoldDB" id="A0A5P3AC68"/>
<dbReference type="Pfam" id="PF03625">
    <property type="entry name" value="DUF302"/>
    <property type="match status" value="1"/>
</dbReference>
<dbReference type="Gene3D" id="3.30.310.70">
    <property type="entry name" value="TT1751-like domain"/>
    <property type="match status" value="1"/>
</dbReference>
<dbReference type="PANTHER" id="PTHR38342:SF2">
    <property type="entry name" value="INNER MEMBRANE OR EXPORTED"/>
    <property type="match status" value="1"/>
</dbReference>
<dbReference type="KEGG" id="rid:RIdsm_01977"/>
<accession>A0A5P3AC68</accession>
<gene>
    <name evidence="2" type="ORF">RIdsm_01977</name>
</gene>
<dbReference type="EMBL" id="CP031598">
    <property type="protein sequence ID" value="QEW26180.1"/>
    <property type="molecule type" value="Genomic_DNA"/>
</dbReference>
<feature type="domain" description="DUF302" evidence="1">
    <location>
        <begin position="57"/>
        <end position="119"/>
    </location>
</feature>
<dbReference type="InterPro" id="IPR035923">
    <property type="entry name" value="TT1751-like_sf"/>
</dbReference>
<protein>
    <recommendedName>
        <fullName evidence="1">DUF302 domain-containing protein</fullName>
    </recommendedName>
</protein>
<evidence type="ECO:0000259" key="1">
    <source>
        <dbReference type="Pfam" id="PF03625"/>
    </source>
</evidence>
<dbReference type="OrthoDB" id="9799367at2"/>